<evidence type="ECO:0000256" key="10">
    <source>
        <dbReference type="ARBA" id="ARBA00023014"/>
    </source>
</evidence>
<evidence type="ECO:0000259" key="17">
    <source>
        <dbReference type="Pfam" id="PF00694"/>
    </source>
</evidence>
<dbReference type="EMBL" id="JACNYL010000002">
    <property type="protein sequence ID" value="MBD1421460.1"/>
    <property type="molecule type" value="Genomic_DNA"/>
</dbReference>
<evidence type="ECO:0000256" key="3">
    <source>
        <dbReference type="ARBA" id="ARBA00007185"/>
    </source>
</evidence>
<evidence type="ECO:0000256" key="13">
    <source>
        <dbReference type="ARBA" id="ARBA00029682"/>
    </source>
</evidence>
<dbReference type="PANTHER" id="PTHR43160">
    <property type="entry name" value="ACONITATE HYDRATASE B"/>
    <property type="match status" value="1"/>
</dbReference>
<evidence type="ECO:0000256" key="15">
    <source>
        <dbReference type="ARBA" id="ARBA00031977"/>
    </source>
</evidence>
<comment type="similarity">
    <text evidence="3">Belongs to the aconitase/IPM isomerase family.</text>
</comment>
<dbReference type="PRINTS" id="PR00415">
    <property type="entry name" value="ACONITASE"/>
</dbReference>
<evidence type="ECO:0000256" key="14">
    <source>
        <dbReference type="ARBA" id="ARBA00031081"/>
    </source>
</evidence>
<protein>
    <recommendedName>
        <fullName evidence="5">Aconitate hydratase A</fullName>
        <ecNumber evidence="4">4.2.1.3</ecNumber>
    </recommendedName>
    <alternativeName>
        <fullName evidence="13">Citrate hydro-lyase</fullName>
    </alternativeName>
    <alternativeName>
        <fullName evidence="15">Iron-responsive protein-like</fullName>
    </alternativeName>
    <alternativeName>
        <fullName evidence="14">RNA-binding protein</fullName>
    </alternativeName>
</protein>
<comment type="cofactor">
    <cofactor evidence="1">
        <name>[4Fe-4S] cluster</name>
        <dbReference type="ChEBI" id="CHEBI:49883"/>
    </cofactor>
</comment>
<evidence type="ECO:0000256" key="1">
    <source>
        <dbReference type="ARBA" id="ARBA00001966"/>
    </source>
</evidence>
<evidence type="ECO:0000256" key="11">
    <source>
        <dbReference type="ARBA" id="ARBA00023239"/>
    </source>
</evidence>
<evidence type="ECO:0000256" key="7">
    <source>
        <dbReference type="ARBA" id="ARBA00022723"/>
    </source>
</evidence>
<accession>A0ABR7XQM7</accession>
<dbReference type="PANTHER" id="PTHR43160:SF3">
    <property type="entry name" value="ACONITATE HYDRATASE, MITOCHONDRIAL"/>
    <property type="match status" value="1"/>
</dbReference>
<dbReference type="Gene3D" id="3.30.499.10">
    <property type="entry name" value="Aconitase, domain 3"/>
    <property type="match status" value="2"/>
</dbReference>
<evidence type="ECO:0000256" key="9">
    <source>
        <dbReference type="ARBA" id="ARBA00023004"/>
    </source>
</evidence>
<evidence type="ECO:0000313" key="19">
    <source>
        <dbReference type="Proteomes" id="UP000651112"/>
    </source>
</evidence>
<organism evidence="18 19">
    <name type="scientific">Sphingobacterium chuzhouense</name>
    <dbReference type="NCBI Taxonomy" id="1742264"/>
    <lineage>
        <taxon>Bacteria</taxon>
        <taxon>Pseudomonadati</taxon>
        <taxon>Bacteroidota</taxon>
        <taxon>Sphingobacteriia</taxon>
        <taxon>Sphingobacteriales</taxon>
        <taxon>Sphingobacteriaceae</taxon>
        <taxon>Sphingobacterium</taxon>
    </lineage>
</organism>
<evidence type="ECO:0000256" key="6">
    <source>
        <dbReference type="ARBA" id="ARBA00022532"/>
    </source>
</evidence>
<comment type="pathway">
    <text evidence="2">Carbohydrate metabolism; tricarboxylic acid cycle; isocitrate from oxaloacetate: step 2/2.</text>
</comment>
<proteinExistence type="inferred from homology"/>
<reference evidence="18 19" key="1">
    <citation type="submission" date="2020-08" db="EMBL/GenBank/DDBJ databases">
        <title>Sphingobacterium sp. DN00404 isolated from aquaculture water.</title>
        <authorList>
            <person name="Zhang M."/>
        </authorList>
    </citation>
    <scope>NUCLEOTIDE SEQUENCE [LARGE SCALE GENOMIC DNA]</scope>
    <source>
        <strain evidence="18 19">KCTC 42746</strain>
    </source>
</reference>
<evidence type="ECO:0000256" key="4">
    <source>
        <dbReference type="ARBA" id="ARBA00012926"/>
    </source>
</evidence>
<dbReference type="InterPro" id="IPR015932">
    <property type="entry name" value="Aconitase_dom2"/>
</dbReference>
<dbReference type="RefSeq" id="WP_190313224.1">
    <property type="nucleotide sequence ID" value="NZ_JACNYL010000002.1"/>
</dbReference>
<dbReference type="Gene3D" id="3.20.19.10">
    <property type="entry name" value="Aconitase, domain 4"/>
    <property type="match status" value="1"/>
</dbReference>
<keyword evidence="6" id="KW-0816">Tricarboxylic acid cycle</keyword>
<dbReference type="InterPro" id="IPR000573">
    <property type="entry name" value="AconitaseA/IPMdHydase_ssu_swvl"/>
</dbReference>
<dbReference type="GO" id="GO:0003994">
    <property type="term" value="F:aconitate hydratase activity"/>
    <property type="evidence" value="ECO:0007669"/>
    <property type="project" value="UniProtKB-EC"/>
</dbReference>
<keyword evidence="10" id="KW-0411">Iron-sulfur</keyword>
<gene>
    <name evidence="18" type="ORF">H8B21_07760</name>
</gene>
<dbReference type="InterPro" id="IPR001030">
    <property type="entry name" value="Acoase/IPM_deHydtase_lsu_aba"/>
</dbReference>
<dbReference type="SUPFAM" id="SSF53732">
    <property type="entry name" value="Aconitase iron-sulfur domain"/>
    <property type="match status" value="1"/>
</dbReference>
<comment type="catalytic activity">
    <reaction evidence="12">
        <text>citrate = D-threo-isocitrate</text>
        <dbReference type="Rhea" id="RHEA:10336"/>
        <dbReference type="ChEBI" id="CHEBI:15562"/>
        <dbReference type="ChEBI" id="CHEBI:16947"/>
        <dbReference type="EC" id="4.2.1.3"/>
    </reaction>
</comment>
<dbReference type="InterPro" id="IPR036008">
    <property type="entry name" value="Aconitase_4Fe-4S_dom"/>
</dbReference>
<dbReference type="InterPro" id="IPR015928">
    <property type="entry name" value="Aconitase/3IPM_dehydase_swvl"/>
</dbReference>
<evidence type="ECO:0000313" key="18">
    <source>
        <dbReference type="EMBL" id="MBD1421460.1"/>
    </source>
</evidence>
<dbReference type="Proteomes" id="UP000651112">
    <property type="component" value="Unassembled WGS sequence"/>
</dbReference>
<evidence type="ECO:0000259" key="16">
    <source>
        <dbReference type="Pfam" id="PF00330"/>
    </source>
</evidence>
<dbReference type="Gene3D" id="3.40.1060.10">
    <property type="entry name" value="Aconitase, Domain 2"/>
    <property type="match status" value="1"/>
</dbReference>
<comment type="caution">
    <text evidence="18">The sequence shown here is derived from an EMBL/GenBank/DDBJ whole genome shotgun (WGS) entry which is preliminary data.</text>
</comment>
<feature type="domain" description="Aconitase/3-isopropylmalate dehydratase large subunit alpha/beta/alpha" evidence="16">
    <location>
        <begin position="34"/>
        <end position="477"/>
    </location>
</feature>
<evidence type="ECO:0000256" key="8">
    <source>
        <dbReference type="ARBA" id="ARBA00022946"/>
    </source>
</evidence>
<name>A0ABR7XQM7_9SPHI</name>
<dbReference type="Pfam" id="PF00694">
    <property type="entry name" value="Aconitase_C"/>
    <property type="match status" value="1"/>
</dbReference>
<dbReference type="InterPro" id="IPR006248">
    <property type="entry name" value="Aconitase_mito-like"/>
</dbReference>
<keyword evidence="9" id="KW-0408">Iron</keyword>
<evidence type="ECO:0000256" key="5">
    <source>
        <dbReference type="ARBA" id="ARBA00019378"/>
    </source>
</evidence>
<dbReference type="EC" id="4.2.1.3" evidence="4"/>
<keyword evidence="8" id="KW-0809">Transit peptide</keyword>
<dbReference type="Pfam" id="PF00330">
    <property type="entry name" value="Aconitase"/>
    <property type="match status" value="1"/>
</dbReference>
<dbReference type="NCBIfam" id="NF005558">
    <property type="entry name" value="PRK07229.1"/>
    <property type="match status" value="1"/>
</dbReference>
<dbReference type="InterPro" id="IPR015931">
    <property type="entry name" value="Acnase/IPM_dHydase_lsu_aba_1/3"/>
</dbReference>
<evidence type="ECO:0000256" key="12">
    <source>
        <dbReference type="ARBA" id="ARBA00023501"/>
    </source>
</evidence>
<keyword evidence="19" id="KW-1185">Reference proteome</keyword>
<keyword evidence="7" id="KW-0479">Metal-binding</keyword>
<dbReference type="NCBIfam" id="TIGR01340">
    <property type="entry name" value="aconitase_mito"/>
    <property type="match status" value="1"/>
</dbReference>
<dbReference type="SUPFAM" id="SSF52016">
    <property type="entry name" value="LeuD/IlvD-like"/>
    <property type="match status" value="1"/>
</dbReference>
<feature type="domain" description="Aconitase A/isopropylmalate dehydratase small subunit swivel" evidence="17">
    <location>
        <begin position="558"/>
        <end position="685"/>
    </location>
</feature>
<dbReference type="PROSITE" id="PS00450">
    <property type="entry name" value="ACONITASE_1"/>
    <property type="match status" value="1"/>
</dbReference>
<dbReference type="InterPro" id="IPR050926">
    <property type="entry name" value="Aconitase/IPM_isomerase"/>
</dbReference>
<dbReference type="InterPro" id="IPR018136">
    <property type="entry name" value="Aconitase_4Fe-4S_BS"/>
</dbReference>
<dbReference type="CDD" id="cd01584">
    <property type="entry name" value="AcnA_Mitochondrial"/>
    <property type="match status" value="1"/>
</dbReference>
<sequence length="755" mass="81660">MAFDIEMIKKVYSQYDERIAAARQVVNKPLTLAEKILYAHLWAGNATEAYERGASYVDFAPDRVAMQDATAQMALLQFMQAGRPKVAVPSTVHCDHLIQARDGAEQDLTRAKNESSEVFNFLSSVSNKYGIGFWKPGAGIIHQVVLENYAFPGGMMIGTDSHTVNAGGLGMVAIGVGGADACDVMAGLPWELKFPKLIGVKLTGKLSGWVAPKDVILKVAGILTVKGGTGAIVEYFGEGAESLSCTGKGTICNMGAEIGATTSTFGYDASMERYLRSTGRADVADAANAIKQHLTADPEVYANPEQYFDQLIEINLSELEPSLNGPFTPDLYTPVSRMREEAEKNGWPLKVEWGLIGSCTNSSYEDLSRAASIAKQAIDKGLVTKAEFGINPGSEQVRYTADRDGLLKTFEDLNATIFTNACGPCIGMWDRAGADKQEKNTIVHSFNRNFAKRADGNPNTYAFVTSPEMVAAIAISGNLGFNPVTDTLINKDGEQVKLDPPTGDELPSKGFDVEDPGYQAPAVDGSSVTVDVSPTSDRLQLLEPFSAWEGTDLIGLKLLIKAKGKCTTDHISMAGPWLKYRGHLDNISNNMLIGAVNFFNDKTDFVKNQLTGEYAAVPATQRAYKAAGIGSIVVGDENYGEGSSREHAAMEPRHLGVRAVLVKSFARIHETNLKKQGMLGLTFDNKDDYDKIQEDDTIDIVGLTEFAPGRPLTLVLHHADGSQDSILVNHTYNAQQIEWFKAGGALNIIRANQAK</sequence>
<evidence type="ECO:0000256" key="2">
    <source>
        <dbReference type="ARBA" id="ARBA00004717"/>
    </source>
</evidence>
<keyword evidence="11 18" id="KW-0456">Lyase</keyword>